<dbReference type="GeneID" id="69483715"/>
<dbReference type="EMBL" id="WDCP01000010">
    <property type="protein sequence ID" value="KAB6340334.1"/>
    <property type="molecule type" value="Genomic_DNA"/>
</dbReference>
<feature type="chain" id="PRO_5044549792" evidence="1">
    <location>
        <begin position="30"/>
        <end position="1087"/>
    </location>
</feature>
<evidence type="ECO:0000313" key="6">
    <source>
        <dbReference type="Proteomes" id="UP000285503"/>
    </source>
</evidence>
<dbReference type="RefSeq" id="WP_008645532.1">
    <property type="nucleotide sequence ID" value="NZ_CP072216.1"/>
</dbReference>
<dbReference type="Gene3D" id="1.50.10.10">
    <property type="match status" value="1"/>
</dbReference>
<dbReference type="Pfam" id="PF14614">
    <property type="entry name" value="DUF4450"/>
    <property type="match status" value="1"/>
</dbReference>
<accession>A0A173ZFR7</accession>
<dbReference type="GO" id="GO:0005975">
    <property type="term" value="P:carbohydrate metabolic process"/>
    <property type="evidence" value="ECO:0007669"/>
    <property type="project" value="InterPro"/>
</dbReference>
<evidence type="ECO:0000313" key="3">
    <source>
        <dbReference type="EMBL" id="KAB6138739.1"/>
    </source>
</evidence>
<name>A0A173ZFR7_9BACE</name>
<dbReference type="InterPro" id="IPR028028">
    <property type="entry name" value="DUF4450"/>
</dbReference>
<keyword evidence="1" id="KW-0732">Signal</keyword>
<dbReference type="InterPro" id="IPR008928">
    <property type="entry name" value="6-hairpin_glycosidase_sf"/>
</dbReference>
<evidence type="ECO:0000313" key="7">
    <source>
        <dbReference type="Proteomes" id="UP000435059"/>
    </source>
</evidence>
<reference evidence="5 6" key="1">
    <citation type="submission" date="2018-08" db="EMBL/GenBank/DDBJ databases">
        <title>A genome reference for cultivated species of the human gut microbiota.</title>
        <authorList>
            <person name="Zou Y."/>
            <person name="Xue W."/>
            <person name="Luo G."/>
        </authorList>
    </citation>
    <scope>NUCLEOTIDE SEQUENCE [LARGE SCALE GENOMIC DNA]</scope>
    <source>
        <strain evidence="5 6">AF46-11NS</strain>
    </source>
</reference>
<dbReference type="Proteomes" id="UP000435059">
    <property type="component" value="Unassembled WGS sequence"/>
</dbReference>
<dbReference type="AlphaFoldDB" id="A0A173ZFR7"/>
<protein>
    <submittedName>
        <fullName evidence="5">DUF4450 domain-containing protein</fullName>
    </submittedName>
</protein>
<evidence type="ECO:0000313" key="9">
    <source>
        <dbReference type="Proteomes" id="UP000487596"/>
    </source>
</evidence>
<organism evidence="5 6">
    <name type="scientific">Bacteroides xylanisolvens</name>
    <dbReference type="NCBI Taxonomy" id="371601"/>
    <lineage>
        <taxon>Bacteria</taxon>
        <taxon>Pseudomonadati</taxon>
        <taxon>Bacteroidota</taxon>
        <taxon>Bacteroidia</taxon>
        <taxon>Bacteroidales</taxon>
        <taxon>Bacteroidaceae</taxon>
        <taxon>Bacteroides</taxon>
    </lineage>
</organism>
<evidence type="ECO:0000313" key="8">
    <source>
        <dbReference type="Proteomes" id="UP000438288"/>
    </source>
</evidence>
<evidence type="ECO:0000313" key="2">
    <source>
        <dbReference type="EMBL" id="KAB6087700.1"/>
    </source>
</evidence>
<dbReference type="Proteomes" id="UP000487596">
    <property type="component" value="Unassembled WGS sequence"/>
</dbReference>
<proteinExistence type="predicted"/>
<keyword evidence="7" id="KW-1185">Reference proteome</keyword>
<sequence>MSYFHLNLILQGKLTVCCLLMLSAMPLNAQREAKQIGDFKESISLNEHLRGTKRTLQYRPDGDEFVCVNGKNRYTRALYGSHSPFRVETSDRPVFAFYNNGRGGNISFKVILRDGTELALDCTGHCESRYSAGKRTYYLTDPSWGKGELRISVLALADMDGAIWRFSPSNMPKGAILRWQHGGATGKRLSRNGDMGVDPADCFELPAEATDLVTGELSLQKEVYLVRGEVSEGYNVRKLYQQAEAASLVLASHLKIETPDPYLNTLGGALVAAADGIWDGQVWLHGAIGWRMPLSGWRAGYTGDALGWHDRARTHFDAYAASQVTDVPNTIPHPAQDSTMNLARSEKRWGTPQYSNGYICRNPGRNNQMHHYDMNLCYMDELLWHFNWTGDTAYVRKMWPVITRHLAWEKLNYDPDNDGLYDAYACIWASDALYYNSGAVTHSSAYNYRANKMAAFLASLIGEDPSPYQNEAEQILKAMNKRLWMQGKGCWAEYQDFMGHRRLHESPGLWTIYHALDSDVADPFQAYQATRYVDTEIPHIPVYADGLEEGYATIATTNWLPYSWSINNVAFAEVMHTALAYFQAGRPEEAYRLMKSSFLDGMYLGNSPGNLGQVSFYDAARGECYRDFGDPIGVASRLLVQGLYGILPDVLNGKMVIRPGFPAGWLKASISLPDITYHFVRENDTDIYRIEQRFKAPLALTLQVNVGRERIHSVKVNGKEVDWSFAEAASGYPVVVIPASSAQKAIVEIVWKGNCLNPVLPEIQAEALAEIRVPSILGAVFGEIYDPQGVLIQPNVSDTSIRSKVNDHLGHHTFFVRMKQGQMEWWQPVNVQITKSEKTSVILPFSQVNTSECRVMNMDSLFNANVTDIFRNEYLTPRSPYTTLQLPVQGIGEWCHPKLTADIDDAGLRALVRDEMLTTKLGVPFRTLAQGSNIAFTSLWDNYPDSLSIPLSGRASHAYLMMAGSTNHMQCRIANGIVRVYYTDGTSDVLELVNPDNWCPIEQDFYVDGQAFTVVSPRPYRIHFKTGLVSNDLGKDLGIKGVYGRSIEGGAGVLLDMPLNPSKELSHLTLETLSNDVVIGLMGVTLQ</sequence>
<evidence type="ECO:0000256" key="1">
    <source>
        <dbReference type="SAM" id="SignalP"/>
    </source>
</evidence>
<dbReference type="InterPro" id="IPR012341">
    <property type="entry name" value="6hp_glycosidase-like_sf"/>
</dbReference>
<evidence type="ECO:0000313" key="5">
    <source>
        <dbReference type="EMBL" id="RHK23957.1"/>
    </source>
</evidence>
<comment type="caution">
    <text evidence="5">The sequence shown here is derived from an EMBL/GenBank/DDBJ whole genome shotgun (WGS) entry which is preliminary data.</text>
</comment>
<dbReference type="Proteomes" id="UP000438288">
    <property type="component" value="Unassembled WGS sequence"/>
</dbReference>
<reference evidence="7 8" key="2">
    <citation type="journal article" date="2019" name="Nat. Med.">
        <title>A library of human gut bacterial isolates paired with longitudinal multiomics data enables mechanistic microbiome research.</title>
        <authorList>
            <person name="Poyet M."/>
            <person name="Groussin M."/>
            <person name="Gibbons S.M."/>
            <person name="Avila-Pacheco J."/>
            <person name="Jiang X."/>
            <person name="Kearney S.M."/>
            <person name="Perrotta A.R."/>
            <person name="Berdy B."/>
            <person name="Zhao S."/>
            <person name="Lieberman T.D."/>
            <person name="Swanson P.K."/>
            <person name="Smith M."/>
            <person name="Roesemann S."/>
            <person name="Alexander J.E."/>
            <person name="Rich S.A."/>
            <person name="Livny J."/>
            <person name="Vlamakis H."/>
            <person name="Clish C."/>
            <person name="Bullock K."/>
            <person name="Deik A."/>
            <person name="Scott J."/>
            <person name="Pierce K.A."/>
            <person name="Xavier R.J."/>
            <person name="Alm E.J."/>
        </authorList>
    </citation>
    <scope>NUCLEOTIDE SEQUENCE [LARGE SCALE GENOMIC DNA]</scope>
    <source>
        <strain evidence="4 8">BIOML-A16</strain>
        <strain evidence="3 9">BIOML-A62</strain>
        <strain evidence="2 7">BIOML-A74</strain>
    </source>
</reference>
<dbReference type="SUPFAM" id="SSF48208">
    <property type="entry name" value="Six-hairpin glycosidases"/>
    <property type="match status" value="1"/>
</dbReference>
<gene>
    <name evidence="5" type="ORF">DW075_15510</name>
    <name evidence="3" type="ORF">GA424_10245</name>
    <name evidence="2" type="ORF">GA574_11905</name>
    <name evidence="4" type="ORF">GAZ43_07145</name>
</gene>
<dbReference type="EMBL" id="QRNE01000090">
    <property type="protein sequence ID" value="RHK23957.1"/>
    <property type="molecule type" value="Genomic_DNA"/>
</dbReference>
<feature type="signal peptide" evidence="1">
    <location>
        <begin position="1"/>
        <end position="29"/>
    </location>
</feature>
<dbReference type="EMBL" id="WDEH01000014">
    <property type="protein sequence ID" value="KAB6138739.1"/>
    <property type="molecule type" value="Genomic_DNA"/>
</dbReference>
<dbReference type="Proteomes" id="UP000285503">
    <property type="component" value="Unassembled WGS sequence"/>
</dbReference>
<dbReference type="EMBL" id="WDES01000018">
    <property type="protein sequence ID" value="KAB6087700.1"/>
    <property type="molecule type" value="Genomic_DNA"/>
</dbReference>
<evidence type="ECO:0000313" key="4">
    <source>
        <dbReference type="EMBL" id="KAB6340334.1"/>
    </source>
</evidence>